<dbReference type="EMBL" id="CP101717">
    <property type="protein sequence ID" value="WLD59595.1"/>
    <property type="molecule type" value="Genomic_DNA"/>
</dbReference>
<evidence type="ECO:0000313" key="1">
    <source>
        <dbReference type="EMBL" id="WLD59595.1"/>
    </source>
</evidence>
<dbReference type="Pfam" id="PF21842">
    <property type="entry name" value="DUF6901"/>
    <property type="match status" value="1"/>
</dbReference>
<organism evidence="1">
    <name type="scientific">Salinispirillum sp. LH 10-3-1</name>
    <dbReference type="NCBI Taxonomy" id="2952525"/>
    <lineage>
        <taxon>Bacteria</taxon>
        <taxon>Pseudomonadati</taxon>
        <taxon>Pseudomonadota</taxon>
        <taxon>Gammaproteobacteria</taxon>
        <taxon>Oceanospirillales</taxon>
        <taxon>Saccharospirillaceae</taxon>
        <taxon>Salinispirillum</taxon>
    </lineage>
</organism>
<accession>A0AB38YL10</accession>
<dbReference type="AlphaFoldDB" id="A0AB38YL10"/>
<gene>
    <name evidence="1" type="ORF">NFC81_07380</name>
</gene>
<proteinExistence type="predicted"/>
<dbReference type="RefSeq" id="WP_304996887.1">
    <property type="nucleotide sequence ID" value="NZ_CP101717.1"/>
</dbReference>
<protein>
    <submittedName>
        <fullName evidence="1">Uncharacterized protein</fullName>
    </submittedName>
</protein>
<name>A0AB38YL10_9GAMM</name>
<sequence>MAIEYSIALDDSATVLSYIIATDHEEVSTTRAAEPASWTLLGNNQCTNCPLSAKEHERCPAAVDLQKVIEDFSTLPALRKASITVKSPEREYFKHTGIEEGLRSLMGLLMASCACPILSKLKPMAVTHLPFASQREFIIRSVGTYLLRQYFHHNDKDSADWSLEGLIDLNKELQLVNQAMWQRVHGACQGDSNLKALLSFFTMASSVSYSLETQLQKIRPAFLAATDLAPYEKL</sequence>
<reference evidence="1" key="1">
    <citation type="submission" date="2022-07" db="EMBL/GenBank/DDBJ databases">
        <title>Complete genome sequence of Salinispirillum sp. LH10-3-1 capable of multiple carbohydrate inversion isolated from a soda lake.</title>
        <authorList>
            <person name="Liu J."/>
            <person name="Zhai Y."/>
            <person name="Zhang H."/>
            <person name="Yang H."/>
            <person name="Qu J."/>
            <person name="Li J."/>
        </authorList>
    </citation>
    <scope>NUCLEOTIDE SEQUENCE</scope>
    <source>
        <strain evidence="1">LH 10-3-1</strain>
    </source>
</reference>
<dbReference type="InterPro" id="IPR054196">
    <property type="entry name" value="DUF6901"/>
</dbReference>